<dbReference type="EMBL" id="CP089982">
    <property type="protein sequence ID" value="WXA97041.1"/>
    <property type="molecule type" value="Genomic_DNA"/>
</dbReference>
<dbReference type="Pfam" id="PF19692">
    <property type="entry name" value="DUF6193"/>
    <property type="match status" value="1"/>
</dbReference>
<gene>
    <name evidence="1" type="ORF">LZC95_09360</name>
</gene>
<sequence length="111" mass="12653">MKMPDKTRVDEKWESLVMDDNGHVRKIVRVASRHHVLRQLFPFAGHNDLRFSVKDEYPYDWDLPYVRTTPYGGYEARVCDGIPIIAGNLDEVVMMVADAMVVALAGESNES</sequence>
<evidence type="ECO:0000313" key="2">
    <source>
        <dbReference type="Proteomes" id="UP001379533"/>
    </source>
</evidence>
<organism evidence="1 2">
    <name type="scientific">Pendulispora brunnea</name>
    <dbReference type="NCBI Taxonomy" id="2905690"/>
    <lineage>
        <taxon>Bacteria</taxon>
        <taxon>Pseudomonadati</taxon>
        <taxon>Myxococcota</taxon>
        <taxon>Myxococcia</taxon>
        <taxon>Myxococcales</taxon>
        <taxon>Sorangiineae</taxon>
        <taxon>Pendulisporaceae</taxon>
        <taxon>Pendulispora</taxon>
    </lineage>
</organism>
<dbReference type="RefSeq" id="WP_394847657.1">
    <property type="nucleotide sequence ID" value="NZ_CP089982.1"/>
</dbReference>
<keyword evidence="2" id="KW-1185">Reference proteome</keyword>
<dbReference type="Proteomes" id="UP001379533">
    <property type="component" value="Chromosome"/>
</dbReference>
<evidence type="ECO:0000313" key="1">
    <source>
        <dbReference type="EMBL" id="WXA97041.1"/>
    </source>
</evidence>
<protein>
    <submittedName>
        <fullName evidence="1">DUF6193 family natural product biosynthesis protein</fullName>
    </submittedName>
</protein>
<name>A0ABZ2KL01_9BACT</name>
<proteinExistence type="predicted"/>
<accession>A0ABZ2KL01</accession>
<dbReference type="InterPro" id="IPR045682">
    <property type="entry name" value="DUF6193"/>
</dbReference>
<reference evidence="1 2" key="1">
    <citation type="submission" date="2021-12" db="EMBL/GenBank/DDBJ databases">
        <title>Discovery of the Pendulisporaceae a myxobacterial family with distinct sporulation behavior and unique specialized metabolism.</title>
        <authorList>
            <person name="Garcia R."/>
            <person name="Popoff A."/>
            <person name="Bader C.D."/>
            <person name="Loehr J."/>
            <person name="Walesch S."/>
            <person name="Walt C."/>
            <person name="Boldt J."/>
            <person name="Bunk B."/>
            <person name="Haeckl F.J.F.P.J."/>
            <person name="Gunesch A.P."/>
            <person name="Birkelbach J."/>
            <person name="Nuebel U."/>
            <person name="Pietschmann T."/>
            <person name="Bach T."/>
            <person name="Mueller R."/>
        </authorList>
    </citation>
    <scope>NUCLEOTIDE SEQUENCE [LARGE SCALE GENOMIC DNA]</scope>
    <source>
        <strain evidence="1 2">MSr12523</strain>
    </source>
</reference>